<dbReference type="Proteomes" id="UP000254400">
    <property type="component" value="Unassembled WGS sequence"/>
</dbReference>
<organism evidence="1 2">
    <name type="scientific">Paenibacillus polymyxa</name>
    <name type="common">Bacillus polymyxa</name>
    <dbReference type="NCBI Taxonomy" id="1406"/>
    <lineage>
        <taxon>Bacteria</taxon>
        <taxon>Bacillati</taxon>
        <taxon>Bacillota</taxon>
        <taxon>Bacilli</taxon>
        <taxon>Bacillales</taxon>
        <taxon>Paenibacillaceae</taxon>
        <taxon>Paenibacillus</taxon>
    </lineage>
</organism>
<protein>
    <submittedName>
        <fullName evidence="1">Uncharacterized protein</fullName>
    </submittedName>
</protein>
<name>A0A378XYY4_PAEPO</name>
<proteinExistence type="predicted"/>
<gene>
    <name evidence="1" type="ORF">NCTC10343_03015</name>
</gene>
<evidence type="ECO:0000313" key="1">
    <source>
        <dbReference type="EMBL" id="SUA70145.1"/>
    </source>
</evidence>
<evidence type="ECO:0000313" key="2">
    <source>
        <dbReference type="Proteomes" id="UP000254400"/>
    </source>
</evidence>
<accession>A0A378XYY4</accession>
<dbReference type="EMBL" id="UGSC01000001">
    <property type="protein sequence ID" value="SUA70145.1"/>
    <property type="molecule type" value="Genomic_DNA"/>
</dbReference>
<dbReference type="RefSeq" id="WP_019687542.1">
    <property type="nucleotide sequence ID" value="NZ_CP036496.1"/>
</dbReference>
<sequence>MDNLYKEYFKDQKYRKSFIKWMKYYYETEMYDRSVCNGIDKFGNAAPISGDEYKLINQNAKRLMNILVRELRDNDIDEETWKRARNMASRLSHEQLKKTLKEFRIL</sequence>
<dbReference type="AlphaFoldDB" id="A0A378XYY4"/>
<reference evidence="1 2" key="1">
    <citation type="submission" date="2018-06" db="EMBL/GenBank/DDBJ databases">
        <authorList>
            <consortium name="Pathogen Informatics"/>
            <person name="Doyle S."/>
        </authorList>
    </citation>
    <scope>NUCLEOTIDE SEQUENCE [LARGE SCALE GENOMIC DNA]</scope>
    <source>
        <strain evidence="1 2">NCTC10343</strain>
    </source>
</reference>
<dbReference type="GeneID" id="93346384"/>